<dbReference type="InterPro" id="IPR000524">
    <property type="entry name" value="Tscrpt_reg_HTH_GntR"/>
</dbReference>
<dbReference type="PRINTS" id="PR00035">
    <property type="entry name" value="HTHGNTR"/>
</dbReference>
<dbReference type="SUPFAM" id="SSF48008">
    <property type="entry name" value="GntR ligand-binding domain-like"/>
    <property type="match status" value="1"/>
</dbReference>
<protein>
    <submittedName>
        <fullName evidence="5">GntR family transcriptional regulator</fullName>
    </submittedName>
</protein>
<dbReference type="SMART" id="SM00895">
    <property type="entry name" value="FCD"/>
    <property type="match status" value="1"/>
</dbReference>
<dbReference type="CDD" id="cd07377">
    <property type="entry name" value="WHTH_GntR"/>
    <property type="match status" value="1"/>
</dbReference>
<evidence type="ECO:0000256" key="3">
    <source>
        <dbReference type="ARBA" id="ARBA00023163"/>
    </source>
</evidence>
<evidence type="ECO:0000313" key="6">
    <source>
        <dbReference type="Proteomes" id="UP000821598"/>
    </source>
</evidence>
<dbReference type="SUPFAM" id="SSF46785">
    <property type="entry name" value="Winged helix' DNA-binding domain"/>
    <property type="match status" value="1"/>
</dbReference>
<keyword evidence="1" id="KW-0805">Transcription regulation</keyword>
<dbReference type="PROSITE" id="PS50949">
    <property type="entry name" value="HTH_GNTR"/>
    <property type="match status" value="1"/>
</dbReference>
<reference evidence="5 6" key="1">
    <citation type="submission" date="2019-08" db="EMBL/GenBank/DDBJ databases">
        <title>Paraburkholderia simonii sp. nov. and P. youngii sp. nov. Brazilian and Mexican Mimosa-associated rhizobia.</title>
        <authorList>
            <person name="Mavima L."/>
            <person name="Beukes C.W."/>
            <person name="Palmer M."/>
            <person name="De Meyer S.E."/>
            <person name="James E.K."/>
            <person name="Maluk M."/>
            <person name="Avontuur J.R."/>
            <person name="Chan W.Y."/>
            <person name="Venter S.N."/>
            <person name="Steenkamp E.T."/>
        </authorList>
    </citation>
    <scope>NUCLEOTIDE SEQUENCE [LARGE SCALE GENOMIC DNA]</scope>
    <source>
        <strain evidence="5 6">JPY454</strain>
    </source>
</reference>
<accession>A0ABX2NWT2</accession>
<dbReference type="Proteomes" id="UP000821598">
    <property type="component" value="Unassembled WGS sequence"/>
</dbReference>
<proteinExistence type="predicted"/>
<dbReference type="InterPro" id="IPR008920">
    <property type="entry name" value="TF_FadR/GntR_C"/>
</dbReference>
<dbReference type="PANTHER" id="PTHR43537:SF49">
    <property type="entry name" value="TRANSCRIPTIONAL REGULATORY PROTEIN"/>
    <property type="match status" value="1"/>
</dbReference>
<dbReference type="InterPro" id="IPR011711">
    <property type="entry name" value="GntR_C"/>
</dbReference>
<dbReference type="InterPro" id="IPR036390">
    <property type="entry name" value="WH_DNA-bd_sf"/>
</dbReference>
<dbReference type="SMART" id="SM00345">
    <property type="entry name" value="HTH_GNTR"/>
    <property type="match status" value="1"/>
</dbReference>
<dbReference type="Gene3D" id="1.10.10.10">
    <property type="entry name" value="Winged helix-like DNA-binding domain superfamily/Winged helix DNA-binding domain"/>
    <property type="match status" value="1"/>
</dbReference>
<keyword evidence="3" id="KW-0804">Transcription</keyword>
<dbReference type="Gene3D" id="1.20.120.530">
    <property type="entry name" value="GntR ligand-binding domain-like"/>
    <property type="match status" value="1"/>
</dbReference>
<dbReference type="Pfam" id="PF07729">
    <property type="entry name" value="FCD"/>
    <property type="match status" value="1"/>
</dbReference>
<comment type="caution">
    <text evidence="5">The sequence shown here is derived from an EMBL/GenBank/DDBJ whole genome shotgun (WGS) entry which is preliminary data.</text>
</comment>
<keyword evidence="6" id="KW-1185">Reference proteome</keyword>
<feature type="domain" description="HTH gntR-type" evidence="4">
    <location>
        <begin position="64"/>
        <end position="131"/>
    </location>
</feature>
<gene>
    <name evidence="5" type="ORF">FSB64_34535</name>
</gene>
<name>A0ABX2NWT2_9BURK</name>
<evidence type="ECO:0000259" key="4">
    <source>
        <dbReference type="PROSITE" id="PS50949"/>
    </source>
</evidence>
<evidence type="ECO:0000313" key="5">
    <source>
        <dbReference type="EMBL" id="NVI08757.1"/>
    </source>
</evidence>
<evidence type="ECO:0000256" key="1">
    <source>
        <dbReference type="ARBA" id="ARBA00023015"/>
    </source>
</evidence>
<keyword evidence="2" id="KW-0238">DNA-binding</keyword>
<dbReference type="EMBL" id="VOMC01000054">
    <property type="protein sequence ID" value="NVI08757.1"/>
    <property type="molecule type" value="Genomic_DNA"/>
</dbReference>
<organism evidence="5 6">
    <name type="scientific">Paraburkholderia youngii</name>
    <dbReference type="NCBI Taxonomy" id="2782701"/>
    <lineage>
        <taxon>Bacteria</taxon>
        <taxon>Pseudomonadati</taxon>
        <taxon>Pseudomonadota</taxon>
        <taxon>Betaproteobacteria</taxon>
        <taxon>Burkholderiales</taxon>
        <taxon>Burkholderiaceae</taxon>
        <taxon>Paraburkholderia</taxon>
    </lineage>
</organism>
<sequence>MIAKGRLGYAGANTVLHTTNLYWYIYRNFQHTGHRNSMKLAADPTLERSGAAGEAPEPPARGRASLASEIRATLQAEIEQGKLAPGTLVDERALATRFNVSRTPVREALQHLAARDLVVISPRQGITVARLSIGKVRAMLEYIGELETLCARFAARRASDELREQLDHALLACQQAAVEDDADQYAIANAQFHELIYEGSRNQYLAEQIRTARRRSARYRMSDLRSRGQIARSLQEHFGIARAIQSGDETKAAEAMMKHVPAGTTGFSEFLAAVPRHFFDLGAD</sequence>
<dbReference type="PANTHER" id="PTHR43537">
    <property type="entry name" value="TRANSCRIPTIONAL REGULATOR, GNTR FAMILY"/>
    <property type="match status" value="1"/>
</dbReference>
<dbReference type="Pfam" id="PF00392">
    <property type="entry name" value="GntR"/>
    <property type="match status" value="1"/>
</dbReference>
<dbReference type="InterPro" id="IPR036388">
    <property type="entry name" value="WH-like_DNA-bd_sf"/>
</dbReference>
<evidence type="ECO:0000256" key="2">
    <source>
        <dbReference type="ARBA" id="ARBA00023125"/>
    </source>
</evidence>